<feature type="region of interest" description="Disordered" evidence="1">
    <location>
        <begin position="1"/>
        <end position="25"/>
    </location>
</feature>
<protein>
    <submittedName>
        <fullName evidence="2">Uncharacterized protein</fullName>
    </submittedName>
</protein>
<proteinExistence type="predicted"/>
<sequence>MRGLPRPTAVIKGENALNENSNEQSVQPRAVSRRTVVKGAAWSLPIIAVATAVPAHAASLTCDDRLAAGAFSPLTVKTEVVSMPPYRTTTASGLPARNFATNTTMFMQSTVTYAGTEPLPAGGQITLALSLDNTRTWTVSNATPVTGGVYLGAPTYDQSSTGPINSGQNQTASVRYVTTAPLPPGAVITITWELNVTGSSGGSAPYAITRTRFTNPCSPTGTAINRSLVAMETTGVIADATVGVTTQPTFRFAPYDGWATPSPNYP</sequence>
<evidence type="ECO:0000313" key="3">
    <source>
        <dbReference type="Proteomes" id="UP001239085"/>
    </source>
</evidence>
<evidence type="ECO:0000313" key="2">
    <source>
        <dbReference type="EMBL" id="MDQ0644547.1"/>
    </source>
</evidence>
<name>A0ABU0PC64_9MICO</name>
<accession>A0ABU0PC64</accession>
<gene>
    <name evidence="2" type="ORF">QFZ46_002707</name>
</gene>
<organism evidence="2 3">
    <name type="scientific">Microbacterium murale</name>
    <dbReference type="NCBI Taxonomy" id="1081040"/>
    <lineage>
        <taxon>Bacteria</taxon>
        <taxon>Bacillati</taxon>
        <taxon>Actinomycetota</taxon>
        <taxon>Actinomycetes</taxon>
        <taxon>Micrococcales</taxon>
        <taxon>Microbacteriaceae</taxon>
        <taxon>Microbacterium</taxon>
    </lineage>
</organism>
<keyword evidence="3" id="KW-1185">Reference proteome</keyword>
<comment type="caution">
    <text evidence="2">The sequence shown here is derived from an EMBL/GenBank/DDBJ whole genome shotgun (WGS) entry which is preliminary data.</text>
</comment>
<evidence type="ECO:0000256" key="1">
    <source>
        <dbReference type="SAM" id="MobiDB-lite"/>
    </source>
</evidence>
<dbReference type="Proteomes" id="UP001239085">
    <property type="component" value="Unassembled WGS sequence"/>
</dbReference>
<reference evidence="2 3" key="1">
    <citation type="submission" date="2023-07" db="EMBL/GenBank/DDBJ databases">
        <title>Comparative genomics of wheat-associated soil bacteria to identify genetic determinants of phenazine resistance.</title>
        <authorList>
            <person name="Mouncey N."/>
        </authorList>
    </citation>
    <scope>NUCLEOTIDE SEQUENCE [LARGE SCALE GENOMIC DNA]</scope>
    <source>
        <strain evidence="2 3">W2I7</strain>
    </source>
</reference>
<dbReference type="EMBL" id="JAUSXK010000001">
    <property type="protein sequence ID" value="MDQ0644547.1"/>
    <property type="molecule type" value="Genomic_DNA"/>
</dbReference>